<proteinExistence type="predicted"/>
<reference evidence="3" key="1">
    <citation type="journal article" date="2019" name="Int. J. Syst. Evol. Microbiol.">
        <title>The Global Catalogue of Microorganisms (GCM) 10K type strain sequencing project: providing services to taxonomists for standard genome sequencing and annotation.</title>
        <authorList>
            <consortium name="The Broad Institute Genomics Platform"/>
            <consortium name="The Broad Institute Genome Sequencing Center for Infectious Disease"/>
            <person name="Wu L."/>
            <person name="Ma J."/>
        </authorList>
    </citation>
    <scope>NUCLEOTIDE SEQUENCE [LARGE SCALE GENOMIC DNA]</scope>
    <source>
        <strain evidence="3">JCM 31047</strain>
    </source>
</reference>
<keyword evidence="3" id="KW-1185">Reference proteome</keyword>
<dbReference type="Proteomes" id="UP000600547">
    <property type="component" value="Unassembled WGS sequence"/>
</dbReference>
<comment type="caution">
    <text evidence="2">The sequence shown here is derived from an EMBL/GenBank/DDBJ whole genome shotgun (WGS) entry which is preliminary data.</text>
</comment>
<evidence type="ECO:0000313" key="2">
    <source>
        <dbReference type="EMBL" id="GGM45750.1"/>
    </source>
</evidence>
<evidence type="ECO:0000256" key="1">
    <source>
        <dbReference type="SAM" id="SignalP"/>
    </source>
</evidence>
<gene>
    <name evidence="2" type="ORF">GCM10008956_22450</name>
</gene>
<feature type="chain" id="PRO_5034586366" evidence="1">
    <location>
        <begin position="19"/>
        <end position="222"/>
    </location>
</feature>
<sequence length="222" mass="24169">MRPWLTLLPLLVACHAPADTLPPELARLAGRDAWVYGGGPLRCVRGGSTTEFFIPLTTPVRVTQVEQTGPRLVEIGVDGHRPAQSVPQAIILTLAPRGQVRWVSSSVGSGPVARWWHGLEVKSCTAIRIAFTDLPHLNRTLSFTPPPASVQRLIGHPRDSSVGLSATQLLWLRGPPDEPLTDVETLLRATTWTVIGAPGRGDQVTIFRHGRVIQETFPRMGP</sequence>
<keyword evidence="1" id="KW-0732">Signal</keyword>
<dbReference type="EMBL" id="BMQG01000007">
    <property type="protein sequence ID" value="GGM45750.1"/>
    <property type="molecule type" value="Genomic_DNA"/>
</dbReference>
<dbReference type="RefSeq" id="WP_110829016.1">
    <property type="nucleotide sequence ID" value="NZ_BMQG01000007.1"/>
</dbReference>
<evidence type="ECO:0000313" key="3">
    <source>
        <dbReference type="Proteomes" id="UP000600547"/>
    </source>
</evidence>
<accession>A0A8H9GQN3</accession>
<name>A0A8H9GQN3_9DEIO</name>
<organism evidence="2 3">
    <name type="scientific">Deinococcus arenae</name>
    <dbReference type="NCBI Taxonomy" id="1452751"/>
    <lineage>
        <taxon>Bacteria</taxon>
        <taxon>Thermotogati</taxon>
        <taxon>Deinococcota</taxon>
        <taxon>Deinococci</taxon>
        <taxon>Deinococcales</taxon>
        <taxon>Deinococcaceae</taxon>
        <taxon>Deinococcus</taxon>
    </lineage>
</organism>
<feature type="signal peptide" evidence="1">
    <location>
        <begin position="1"/>
        <end position="18"/>
    </location>
</feature>
<dbReference type="AlphaFoldDB" id="A0A8H9GQN3"/>
<protein>
    <submittedName>
        <fullName evidence="2">Uncharacterized protein</fullName>
    </submittedName>
</protein>